<organism evidence="1 2">
    <name type="scientific">SAR324 cluster bacterium</name>
    <dbReference type="NCBI Taxonomy" id="2024889"/>
    <lineage>
        <taxon>Bacteria</taxon>
        <taxon>Deltaproteobacteria</taxon>
        <taxon>SAR324 cluster</taxon>
    </lineage>
</organism>
<dbReference type="AlphaFoldDB" id="A0A2A4SKU0"/>
<gene>
    <name evidence="1" type="ORF">COB67_13895</name>
</gene>
<dbReference type="Proteomes" id="UP000218113">
    <property type="component" value="Unassembled WGS sequence"/>
</dbReference>
<evidence type="ECO:0000313" key="1">
    <source>
        <dbReference type="EMBL" id="PCI21691.1"/>
    </source>
</evidence>
<evidence type="ECO:0000313" key="2">
    <source>
        <dbReference type="Proteomes" id="UP000218113"/>
    </source>
</evidence>
<comment type="caution">
    <text evidence="1">The sequence shown here is derived from an EMBL/GenBank/DDBJ whole genome shotgun (WGS) entry which is preliminary data.</text>
</comment>
<protein>
    <submittedName>
        <fullName evidence="1">Uncharacterized protein</fullName>
    </submittedName>
</protein>
<proteinExistence type="predicted"/>
<name>A0A2A4SKU0_9DELT</name>
<accession>A0A2A4SKU0</accession>
<dbReference type="EMBL" id="NVSR01000177">
    <property type="protein sequence ID" value="PCI21691.1"/>
    <property type="molecule type" value="Genomic_DNA"/>
</dbReference>
<sequence length="83" mass="9716">MMLTETIKERVQKDSEFARALLDEAAKPNKSLHQSLPFCFHQNIESIYMVDTHLDHITRESLKNKKELKSKRESSKLVFVITI</sequence>
<reference evidence="2" key="1">
    <citation type="submission" date="2017-08" db="EMBL/GenBank/DDBJ databases">
        <title>A dynamic microbial community with high functional redundancy inhabits the cold, oxic subseafloor aquifer.</title>
        <authorList>
            <person name="Tully B.J."/>
            <person name="Wheat C.G."/>
            <person name="Glazer B.T."/>
            <person name="Huber J.A."/>
        </authorList>
    </citation>
    <scope>NUCLEOTIDE SEQUENCE [LARGE SCALE GENOMIC DNA]</scope>
</reference>